<comment type="similarity">
    <text evidence="10">Belongs to the MurCDEF family. MurF subfamily.</text>
</comment>
<comment type="pathway">
    <text evidence="10 11">Cell wall biogenesis; peptidoglycan biosynthesis.</text>
</comment>
<dbReference type="InterPro" id="IPR035911">
    <property type="entry name" value="MurE/MurF_N"/>
</dbReference>
<dbReference type="UniPathway" id="UPA00219"/>
<dbReference type="Gene3D" id="3.90.190.20">
    <property type="entry name" value="Mur ligase, C-terminal domain"/>
    <property type="match status" value="1"/>
</dbReference>
<evidence type="ECO:0000256" key="7">
    <source>
        <dbReference type="ARBA" id="ARBA00022984"/>
    </source>
</evidence>
<evidence type="ECO:0000256" key="4">
    <source>
        <dbReference type="ARBA" id="ARBA00022741"/>
    </source>
</evidence>
<dbReference type="AlphaFoldDB" id="A0A0K2SKU3"/>
<dbReference type="Pfam" id="PF02875">
    <property type="entry name" value="Mur_ligase_C"/>
    <property type="match status" value="1"/>
</dbReference>
<reference evidence="16" key="2">
    <citation type="journal article" date="2016" name="Int. J. Syst. Evol. Microbiol.">
        <title>Complete genome sequence and cell structure of Limnochorda pilosa, a Gram-negative spore-former within the phylum Firmicutes.</title>
        <authorList>
            <person name="Watanabe M."/>
            <person name="Kojima H."/>
            <person name="Fukui M."/>
        </authorList>
    </citation>
    <scope>NUCLEOTIDE SEQUENCE [LARGE SCALE GENOMIC DNA]</scope>
    <source>
        <strain evidence="16">HC45</strain>
    </source>
</reference>
<keyword evidence="5 10" id="KW-0067">ATP-binding</keyword>
<dbReference type="GO" id="GO:0047480">
    <property type="term" value="F:UDP-N-acetylmuramoyl-tripeptide-D-alanyl-D-alanine ligase activity"/>
    <property type="evidence" value="ECO:0007669"/>
    <property type="project" value="UniProtKB-UniRule"/>
</dbReference>
<dbReference type="InterPro" id="IPR000713">
    <property type="entry name" value="Mur_ligase_N"/>
</dbReference>
<feature type="binding site" evidence="10">
    <location>
        <begin position="126"/>
        <end position="132"/>
    </location>
    <ligand>
        <name>ATP</name>
        <dbReference type="ChEBI" id="CHEBI:30616"/>
    </ligand>
</feature>
<evidence type="ECO:0000256" key="3">
    <source>
        <dbReference type="ARBA" id="ARBA00022618"/>
    </source>
</evidence>
<dbReference type="Gene3D" id="3.40.1190.10">
    <property type="entry name" value="Mur-like, catalytic domain"/>
    <property type="match status" value="1"/>
</dbReference>
<accession>A0A0K2SKU3</accession>
<comment type="subcellular location">
    <subcellularLocation>
        <location evidence="10 11">Cytoplasm</location>
    </subcellularLocation>
</comment>
<dbReference type="SUPFAM" id="SSF63418">
    <property type="entry name" value="MurE/MurF N-terminal domain"/>
    <property type="match status" value="1"/>
</dbReference>
<reference evidence="16" key="1">
    <citation type="submission" date="2015-07" db="EMBL/GenBank/DDBJ databases">
        <title>Complete genome sequence and phylogenetic analysis of Limnochorda pilosa.</title>
        <authorList>
            <person name="Watanabe M."/>
            <person name="Kojima H."/>
            <person name="Fukui M."/>
        </authorList>
    </citation>
    <scope>NUCLEOTIDE SEQUENCE [LARGE SCALE GENOMIC DNA]</scope>
    <source>
        <strain evidence="16">HC45</strain>
    </source>
</reference>
<dbReference type="InterPro" id="IPR036565">
    <property type="entry name" value="Mur-like_cat_sf"/>
</dbReference>
<dbReference type="GO" id="GO:0071555">
    <property type="term" value="P:cell wall organization"/>
    <property type="evidence" value="ECO:0007669"/>
    <property type="project" value="UniProtKB-KW"/>
</dbReference>
<evidence type="ECO:0000256" key="5">
    <source>
        <dbReference type="ARBA" id="ARBA00022840"/>
    </source>
</evidence>
<dbReference type="PATRIC" id="fig|1555112.3.peg.1900"/>
<comment type="function">
    <text evidence="10 11">Involved in cell wall formation. Catalyzes the final step in the synthesis of UDP-N-acetylmuramoyl-pentapeptide, the precursor of murein.</text>
</comment>
<dbReference type="EMBL" id="AP014924">
    <property type="protein sequence ID" value="BAS27710.1"/>
    <property type="molecule type" value="Genomic_DNA"/>
</dbReference>
<evidence type="ECO:0000313" key="15">
    <source>
        <dbReference type="EMBL" id="BAS27710.1"/>
    </source>
</evidence>
<keyword evidence="6 10" id="KW-0133">Cell shape</keyword>
<keyword evidence="8 10" id="KW-0131">Cell cycle</keyword>
<evidence type="ECO:0000313" key="16">
    <source>
        <dbReference type="Proteomes" id="UP000065807"/>
    </source>
</evidence>
<sequence>MLELTAAELARLVGGRVLAGPSEGRVRGVSTDSRSVAAGQLFIPLKGERLDGHRFIEEAVEEGAGGALTEEGSHERAEAVRRLVARHDLWRGAFLVGVPGSSWEAFHRLAEAHRARHRVPVVAVTGSNGKTTTKELVARILGSRWRTLRSPGNFNNDVGLPLTLLELGPEFEALVVEMGMRGAGEIARLCRMARPSVGIVTNVGPVHLELLGSMEAITAAKAELVEALPQEGVAVLNAEDSRVLGMRRRTAARVVTFGLEQGDASARDVRPHGQGMDFRLVWRGAGVEASTSVRLPLLGRHNVVNAVAAAAAGLALGFELDEVAGALAEAQAPKLRLETTEAQGRRVINDAYNASPASMAAALEVLQQVAQGRKGAVLGDMLELGAVARDEHVRLGERAAAAGLDFLVVTGERAGDVAAGARGAGMDPARIHTAAGWEEAAELALALSRPGDTVLVKASRGLGLERVVARLAEEETRRHEP</sequence>
<dbReference type="EC" id="6.3.2.10" evidence="10 11"/>
<dbReference type="GO" id="GO:0008360">
    <property type="term" value="P:regulation of cell shape"/>
    <property type="evidence" value="ECO:0007669"/>
    <property type="project" value="UniProtKB-KW"/>
</dbReference>
<protein>
    <recommendedName>
        <fullName evidence="10 11">UDP-N-acetylmuramoyl-tripeptide--D-alanyl-D-alanine ligase</fullName>
        <ecNumber evidence="10 11">6.3.2.10</ecNumber>
    </recommendedName>
    <alternativeName>
        <fullName evidence="10">D-alanyl-D-alanine-adding enzyme</fullName>
    </alternativeName>
</protein>
<dbReference type="GO" id="GO:0008766">
    <property type="term" value="F:UDP-N-acetylmuramoylalanyl-D-glutamyl-2,6-diaminopimelate-D-alanyl-D-alanine ligase activity"/>
    <property type="evidence" value="ECO:0007669"/>
    <property type="project" value="RHEA"/>
</dbReference>
<organism evidence="15 16">
    <name type="scientific">Limnochorda pilosa</name>
    <dbReference type="NCBI Taxonomy" id="1555112"/>
    <lineage>
        <taxon>Bacteria</taxon>
        <taxon>Bacillati</taxon>
        <taxon>Bacillota</taxon>
        <taxon>Limnochordia</taxon>
        <taxon>Limnochordales</taxon>
        <taxon>Limnochordaceae</taxon>
        <taxon>Limnochorda</taxon>
    </lineage>
</organism>
<dbReference type="RefSeq" id="WP_068136948.1">
    <property type="nucleotide sequence ID" value="NZ_AP014924.1"/>
</dbReference>
<dbReference type="Proteomes" id="UP000065807">
    <property type="component" value="Chromosome"/>
</dbReference>
<dbReference type="PANTHER" id="PTHR43024">
    <property type="entry name" value="UDP-N-ACETYLMURAMOYL-TRIPEPTIDE--D-ALANYL-D-ALANINE LIGASE"/>
    <property type="match status" value="1"/>
</dbReference>
<evidence type="ECO:0000256" key="2">
    <source>
        <dbReference type="ARBA" id="ARBA00022598"/>
    </source>
</evidence>
<evidence type="ECO:0000256" key="6">
    <source>
        <dbReference type="ARBA" id="ARBA00022960"/>
    </source>
</evidence>
<keyword evidence="3 10" id="KW-0132">Cell division</keyword>
<proteinExistence type="inferred from homology"/>
<dbReference type="OrthoDB" id="9801978at2"/>
<dbReference type="NCBIfam" id="TIGR01143">
    <property type="entry name" value="murF"/>
    <property type="match status" value="1"/>
</dbReference>
<dbReference type="HAMAP" id="MF_02019">
    <property type="entry name" value="MurF"/>
    <property type="match status" value="1"/>
</dbReference>
<dbReference type="GO" id="GO:0009252">
    <property type="term" value="P:peptidoglycan biosynthetic process"/>
    <property type="evidence" value="ECO:0007669"/>
    <property type="project" value="UniProtKB-UniRule"/>
</dbReference>
<feature type="domain" description="Mur ligase central" evidence="14">
    <location>
        <begin position="124"/>
        <end position="312"/>
    </location>
</feature>
<evidence type="ECO:0000256" key="1">
    <source>
        <dbReference type="ARBA" id="ARBA00022490"/>
    </source>
</evidence>
<comment type="catalytic activity">
    <reaction evidence="10 11">
        <text>D-alanyl-D-alanine + UDP-N-acetyl-alpha-D-muramoyl-L-alanyl-gamma-D-glutamyl-meso-2,6-diaminopimelate + ATP = UDP-N-acetyl-alpha-D-muramoyl-L-alanyl-gamma-D-glutamyl-meso-2,6-diaminopimeloyl-D-alanyl-D-alanine + ADP + phosphate + H(+)</text>
        <dbReference type="Rhea" id="RHEA:28374"/>
        <dbReference type="ChEBI" id="CHEBI:15378"/>
        <dbReference type="ChEBI" id="CHEBI:30616"/>
        <dbReference type="ChEBI" id="CHEBI:43474"/>
        <dbReference type="ChEBI" id="CHEBI:57822"/>
        <dbReference type="ChEBI" id="CHEBI:61386"/>
        <dbReference type="ChEBI" id="CHEBI:83905"/>
        <dbReference type="ChEBI" id="CHEBI:456216"/>
        <dbReference type="EC" id="6.3.2.10"/>
    </reaction>
</comment>
<evidence type="ECO:0000256" key="9">
    <source>
        <dbReference type="ARBA" id="ARBA00023316"/>
    </source>
</evidence>
<dbReference type="GO" id="GO:0005737">
    <property type="term" value="C:cytoplasm"/>
    <property type="evidence" value="ECO:0007669"/>
    <property type="project" value="UniProtKB-SubCell"/>
</dbReference>
<name>A0A0K2SKU3_LIMPI</name>
<feature type="domain" description="Mur ligase C-terminal" evidence="13">
    <location>
        <begin position="336"/>
        <end position="460"/>
    </location>
</feature>
<keyword evidence="1 10" id="KW-0963">Cytoplasm</keyword>
<dbReference type="InterPro" id="IPR051046">
    <property type="entry name" value="MurCDEF_CellWall_CoF430Synth"/>
</dbReference>
<evidence type="ECO:0000259" key="13">
    <source>
        <dbReference type="Pfam" id="PF02875"/>
    </source>
</evidence>
<dbReference type="KEGG" id="lpil:LIP_1867"/>
<keyword evidence="4 10" id="KW-0547">Nucleotide-binding</keyword>
<keyword evidence="16" id="KW-1185">Reference proteome</keyword>
<dbReference type="GO" id="GO:0005524">
    <property type="term" value="F:ATP binding"/>
    <property type="evidence" value="ECO:0007669"/>
    <property type="project" value="UniProtKB-UniRule"/>
</dbReference>
<dbReference type="InterPro" id="IPR036615">
    <property type="entry name" value="Mur_ligase_C_dom_sf"/>
</dbReference>
<dbReference type="InterPro" id="IPR004101">
    <property type="entry name" value="Mur_ligase_C"/>
</dbReference>
<evidence type="ECO:0000256" key="10">
    <source>
        <dbReference type="HAMAP-Rule" id="MF_02019"/>
    </source>
</evidence>
<keyword evidence="9 10" id="KW-0961">Cell wall biogenesis/degradation</keyword>
<dbReference type="SUPFAM" id="SSF53244">
    <property type="entry name" value="MurD-like peptide ligases, peptide-binding domain"/>
    <property type="match status" value="1"/>
</dbReference>
<dbReference type="Pfam" id="PF01225">
    <property type="entry name" value="Mur_ligase"/>
    <property type="match status" value="1"/>
</dbReference>
<dbReference type="STRING" id="1555112.LIP_1867"/>
<dbReference type="GO" id="GO:0051301">
    <property type="term" value="P:cell division"/>
    <property type="evidence" value="ECO:0007669"/>
    <property type="project" value="UniProtKB-KW"/>
</dbReference>
<evidence type="ECO:0000259" key="14">
    <source>
        <dbReference type="Pfam" id="PF08245"/>
    </source>
</evidence>
<evidence type="ECO:0000256" key="8">
    <source>
        <dbReference type="ARBA" id="ARBA00023306"/>
    </source>
</evidence>
<feature type="domain" description="Mur ligase N-terminal catalytic" evidence="12">
    <location>
        <begin position="26"/>
        <end position="73"/>
    </location>
</feature>
<keyword evidence="7 10" id="KW-0573">Peptidoglycan synthesis</keyword>
<evidence type="ECO:0000256" key="11">
    <source>
        <dbReference type="RuleBase" id="RU004136"/>
    </source>
</evidence>
<dbReference type="Gene3D" id="3.40.1390.10">
    <property type="entry name" value="MurE/MurF, N-terminal domain"/>
    <property type="match status" value="1"/>
</dbReference>
<dbReference type="InterPro" id="IPR013221">
    <property type="entry name" value="Mur_ligase_cen"/>
</dbReference>
<dbReference type="SUPFAM" id="SSF53623">
    <property type="entry name" value="MurD-like peptide ligases, catalytic domain"/>
    <property type="match status" value="1"/>
</dbReference>
<keyword evidence="2 10" id="KW-0436">Ligase</keyword>
<dbReference type="Pfam" id="PF08245">
    <property type="entry name" value="Mur_ligase_M"/>
    <property type="match status" value="1"/>
</dbReference>
<dbReference type="PANTHER" id="PTHR43024:SF1">
    <property type="entry name" value="UDP-N-ACETYLMURAMOYL-TRIPEPTIDE--D-ALANYL-D-ALANINE LIGASE"/>
    <property type="match status" value="1"/>
</dbReference>
<dbReference type="InterPro" id="IPR005863">
    <property type="entry name" value="UDP-N-AcMur_synth"/>
</dbReference>
<gene>
    <name evidence="10" type="primary">murF</name>
    <name evidence="15" type="ORF">LIP_1867</name>
</gene>
<evidence type="ECO:0000259" key="12">
    <source>
        <dbReference type="Pfam" id="PF01225"/>
    </source>
</evidence>